<evidence type="ECO:0000259" key="1">
    <source>
        <dbReference type="Pfam" id="PF13472"/>
    </source>
</evidence>
<proteinExistence type="predicted"/>
<feature type="domain" description="SGNH hydrolase-type esterase" evidence="1">
    <location>
        <begin position="6"/>
        <end position="186"/>
    </location>
</feature>
<accession>A0A8J3DGA1</accession>
<dbReference type="GO" id="GO:0016788">
    <property type="term" value="F:hydrolase activity, acting on ester bonds"/>
    <property type="evidence" value="ECO:0007669"/>
    <property type="project" value="UniProtKB-ARBA"/>
</dbReference>
<evidence type="ECO:0000313" key="2">
    <source>
        <dbReference type="EMBL" id="GHC62990.1"/>
    </source>
</evidence>
<dbReference type="AlphaFoldDB" id="A0A8J3DGA1"/>
<protein>
    <submittedName>
        <fullName evidence="2">Arylesterase</fullName>
    </submittedName>
</protein>
<dbReference type="Proteomes" id="UP000641137">
    <property type="component" value="Unassembled WGS sequence"/>
</dbReference>
<organism evidence="2 3">
    <name type="scientific">Limoniibacter endophyticus</name>
    <dbReference type="NCBI Taxonomy" id="1565040"/>
    <lineage>
        <taxon>Bacteria</taxon>
        <taxon>Pseudomonadati</taxon>
        <taxon>Pseudomonadota</taxon>
        <taxon>Alphaproteobacteria</taxon>
        <taxon>Hyphomicrobiales</taxon>
        <taxon>Bartonellaceae</taxon>
        <taxon>Limoniibacter</taxon>
    </lineage>
</organism>
<dbReference type="Pfam" id="PF13472">
    <property type="entry name" value="Lipase_GDSL_2"/>
    <property type="match status" value="1"/>
</dbReference>
<dbReference type="InterPro" id="IPR013830">
    <property type="entry name" value="SGNH_hydro"/>
</dbReference>
<gene>
    <name evidence="2" type="ORF">GCM10010136_04410</name>
</gene>
<reference evidence="2" key="1">
    <citation type="journal article" date="2014" name="Int. J. Syst. Evol. Microbiol.">
        <title>Complete genome sequence of Corynebacterium casei LMG S-19264T (=DSM 44701T), isolated from a smear-ripened cheese.</title>
        <authorList>
            <consortium name="US DOE Joint Genome Institute (JGI-PGF)"/>
            <person name="Walter F."/>
            <person name="Albersmeier A."/>
            <person name="Kalinowski J."/>
            <person name="Ruckert C."/>
        </authorList>
    </citation>
    <scope>NUCLEOTIDE SEQUENCE</scope>
    <source>
        <strain evidence="2">KCTC 42097</strain>
    </source>
</reference>
<reference evidence="2" key="2">
    <citation type="submission" date="2020-09" db="EMBL/GenBank/DDBJ databases">
        <authorList>
            <person name="Sun Q."/>
            <person name="Kim S."/>
        </authorList>
    </citation>
    <scope>NUCLEOTIDE SEQUENCE</scope>
    <source>
        <strain evidence="2">KCTC 42097</strain>
    </source>
</reference>
<dbReference type="CDD" id="cd01839">
    <property type="entry name" value="SGNH_arylesterase_like"/>
    <property type="match status" value="1"/>
</dbReference>
<comment type="caution">
    <text evidence="2">The sequence shown here is derived from an EMBL/GenBank/DDBJ whole genome shotgun (WGS) entry which is preliminary data.</text>
</comment>
<dbReference type="EMBL" id="BMZO01000001">
    <property type="protein sequence ID" value="GHC62990.1"/>
    <property type="molecule type" value="Genomic_DNA"/>
</dbReference>
<keyword evidence="3" id="KW-1185">Reference proteome</keyword>
<evidence type="ECO:0000313" key="3">
    <source>
        <dbReference type="Proteomes" id="UP000641137"/>
    </source>
</evidence>
<sequence length="213" mass="22623">MKSVLCYGDSLTWGSRPDGQGRHAPLDRWPNVLQEVLGSGVQVISEALPGRTTVFEDGTAPENRNGATFLPTVLTTHSPLDLIIIILGTNDLKPWIAGSPLASARGLGRLVDTIVRHAYPVGAKVPGILLVAPPHLTETDWVDFPLLFPNGIALSKKLSELYASVAEQKFCNFFDAATVSSASPLDGIHLDGRNSRAIGEGLAGPVRALLDIG</sequence>
<dbReference type="Gene3D" id="3.40.50.1110">
    <property type="entry name" value="SGNH hydrolase"/>
    <property type="match status" value="1"/>
</dbReference>
<dbReference type="InterPro" id="IPR036514">
    <property type="entry name" value="SGNH_hydro_sf"/>
</dbReference>
<dbReference type="RefSeq" id="WP_189487410.1">
    <property type="nucleotide sequence ID" value="NZ_BMZO01000001.1"/>
</dbReference>
<name>A0A8J3DGA1_9HYPH</name>
<dbReference type="SUPFAM" id="SSF52266">
    <property type="entry name" value="SGNH hydrolase"/>
    <property type="match status" value="1"/>
</dbReference>